<evidence type="ECO:0000313" key="1">
    <source>
        <dbReference type="EMBL" id="KAK2558994.1"/>
    </source>
</evidence>
<reference evidence="1" key="1">
    <citation type="journal article" date="2023" name="G3 (Bethesda)">
        <title>Whole genome assembly and annotation of the endangered Caribbean coral Acropora cervicornis.</title>
        <authorList>
            <person name="Selwyn J.D."/>
            <person name="Vollmer S.V."/>
        </authorList>
    </citation>
    <scope>NUCLEOTIDE SEQUENCE</scope>
    <source>
        <strain evidence="1">K2</strain>
    </source>
</reference>
<dbReference type="SUPFAM" id="SSF56672">
    <property type="entry name" value="DNA/RNA polymerases"/>
    <property type="match status" value="1"/>
</dbReference>
<comment type="caution">
    <text evidence="1">The sequence shown here is derived from an EMBL/GenBank/DDBJ whole genome shotgun (WGS) entry which is preliminary data.</text>
</comment>
<reference evidence="1" key="2">
    <citation type="journal article" date="2023" name="Science">
        <title>Genomic signatures of disease resistance in endangered staghorn corals.</title>
        <authorList>
            <person name="Vollmer S.V."/>
            <person name="Selwyn J.D."/>
            <person name="Despard B.A."/>
            <person name="Roesel C.L."/>
        </authorList>
    </citation>
    <scope>NUCLEOTIDE SEQUENCE</scope>
    <source>
        <strain evidence="1">K2</strain>
    </source>
</reference>
<organism evidence="1 2">
    <name type="scientific">Acropora cervicornis</name>
    <name type="common">Staghorn coral</name>
    <dbReference type="NCBI Taxonomy" id="6130"/>
    <lineage>
        <taxon>Eukaryota</taxon>
        <taxon>Metazoa</taxon>
        <taxon>Cnidaria</taxon>
        <taxon>Anthozoa</taxon>
        <taxon>Hexacorallia</taxon>
        <taxon>Scleractinia</taxon>
        <taxon>Astrocoeniina</taxon>
        <taxon>Acroporidae</taxon>
        <taxon>Acropora</taxon>
    </lineage>
</organism>
<dbReference type="PANTHER" id="PTHR37984:SF8">
    <property type="entry name" value="CCHC-TYPE DOMAIN-CONTAINING PROTEIN"/>
    <property type="match status" value="1"/>
</dbReference>
<dbReference type="InterPro" id="IPR050951">
    <property type="entry name" value="Retrovirus_Pol_polyprotein"/>
</dbReference>
<accession>A0AAD9V2M1</accession>
<gene>
    <name evidence="1" type="ORF">P5673_018622</name>
</gene>
<name>A0AAD9V2M1_ACRCE</name>
<protein>
    <recommendedName>
        <fullName evidence="3">Polyprotein</fullName>
    </recommendedName>
</protein>
<dbReference type="Proteomes" id="UP001249851">
    <property type="component" value="Unassembled WGS sequence"/>
</dbReference>
<sequence length="224" mass="25088">MATVWSLYDVGAKCILVTRAVRDVISRMPNAKVFSVLDADHGFWPVKDTERVKFIVDDLVVWGGHVEQHETRLGQANKEKNPFPVSQVRYVGHVLSSGIKLDPQKVEAINAKLTPGNCKDLQRFLGLKRAISSAPVLTFCDSKDPVTLSVDASSKALEILSHEIPDWPWAKIAADLFQFKGKDHLVTIDLYSNFFEVDHEYSMTSEAIIKKLKAHIPRHGVPDD</sequence>
<dbReference type="AlphaFoldDB" id="A0AAD9V2M1"/>
<evidence type="ECO:0008006" key="3">
    <source>
        <dbReference type="Google" id="ProtNLM"/>
    </source>
</evidence>
<dbReference type="InterPro" id="IPR043502">
    <property type="entry name" value="DNA/RNA_pol_sf"/>
</dbReference>
<dbReference type="EMBL" id="JARQWQ010000042">
    <property type="protein sequence ID" value="KAK2558994.1"/>
    <property type="molecule type" value="Genomic_DNA"/>
</dbReference>
<proteinExistence type="predicted"/>
<evidence type="ECO:0000313" key="2">
    <source>
        <dbReference type="Proteomes" id="UP001249851"/>
    </source>
</evidence>
<dbReference type="PANTHER" id="PTHR37984">
    <property type="entry name" value="PROTEIN CBG26694"/>
    <property type="match status" value="1"/>
</dbReference>
<keyword evidence="2" id="KW-1185">Reference proteome</keyword>